<accession>A0A1G7AXK1</accession>
<dbReference type="InterPro" id="IPR058530">
    <property type="entry name" value="Baseplate_J-like_C"/>
</dbReference>
<evidence type="ECO:0000259" key="1">
    <source>
        <dbReference type="Pfam" id="PF26078"/>
    </source>
</evidence>
<reference evidence="5 6" key="2">
    <citation type="submission" date="2016-10" db="EMBL/GenBank/DDBJ databases">
        <authorList>
            <person name="de Groot N.N."/>
        </authorList>
    </citation>
    <scope>NUCLEOTIDE SEQUENCE [LARGE SCALE GENOMIC DNA]</scope>
    <source>
        <strain evidence="5 6">DSM 23406</strain>
    </source>
</reference>
<dbReference type="InterPro" id="IPR014507">
    <property type="entry name" value="Baseplate_assembly_J_pred"/>
</dbReference>
<evidence type="ECO:0000313" key="7">
    <source>
        <dbReference type="Proteomes" id="UP001156645"/>
    </source>
</evidence>
<feature type="domain" description="Baseplate J-like C-terminal" evidence="2">
    <location>
        <begin position="210"/>
        <end position="289"/>
    </location>
</feature>
<dbReference type="InterPro" id="IPR058531">
    <property type="entry name" value="Baseplate_J_M"/>
</dbReference>
<dbReference type="PANTHER" id="PTHR35862:SF1">
    <property type="entry name" value="FELS-2 PROPHAGE PROTEIN"/>
    <property type="match status" value="1"/>
</dbReference>
<dbReference type="EMBL" id="BSOK01000002">
    <property type="protein sequence ID" value="GLR27815.1"/>
    <property type="molecule type" value="Genomic_DNA"/>
</dbReference>
<dbReference type="Pfam" id="PF26078">
    <property type="entry name" value="Baseplate_J_M"/>
    <property type="match status" value="1"/>
</dbReference>
<evidence type="ECO:0000259" key="2">
    <source>
        <dbReference type="Pfam" id="PF26079"/>
    </source>
</evidence>
<evidence type="ECO:0000313" key="3">
    <source>
        <dbReference type="EMBL" id="GLR27815.1"/>
    </source>
</evidence>
<evidence type="ECO:0000313" key="6">
    <source>
        <dbReference type="Proteomes" id="UP000198501"/>
    </source>
</evidence>
<evidence type="ECO:0000313" key="5">
    <source>
        <dbReference type="EMBL" id="SDE18686.1"/>
    </source>
</evidence>
<dbReference type="RefSeq" id="WP_093071401.1">
    <property type="nucleotide sequence ID" value="NZ_BSOK01000002.1"/>
</dbReference>
<dbReference type="Pfam" id="PF26079">
    <property type="entry name" value="Baseplate_J_C"/>
    <property type="match status" value="1"/>
</dbReference>
<dbReference type="EMBL" id="BSOK01000020">
    <property type="protein sequence ID" value="GLR28947.1"/>
    <property type="molecule type" value="Genomic_DNA"/>
</dbReference>
<dbReference type="Proteomes" id="UP000198501">
    <property type="component" value="Unassembled WGS sequence"/>
</dbReference>
<organism evidence="5 6">
    <name type="scientific">Psychrobacter pacificensis</name>
    <dbReference type="NCBI Taxonomy" id="112002"/>
    <lineage>
        <taxon>Bacteria</taxon>
        <taxon>Pseudomonadati</taxon>
        <taxon>Pseudomonadota</taxon>
        <taxon>Gammaproteobacteria</taxon>
        <taxon>Moraxellales</taxon>
        <taxon>Moraxellaceae</taxon>
        <taxon>Psychrobacter</taxon>
    </lineage>
</organism>
<evidence type="ECO:0000313" key="4">
    <source>
        <dbReference type="EMBL" id="GLR28947.1"/>
    </source>
</evidence>
<protein>
    <submittedName>
        <fullName evidence="3 5">Baseplate assembly protein</fullName>
    </submittedName>
</protein>
<reference evidence="7" key="3">
    <citation type="journal article" date="2019" name="Int. J. Syst. Evol. Microbiol.">
        <title>The Global Catalogue of Microorganisms (GCM) 10K type strain sequencing project: providing services to taxonomists for standard genome sequencing and annotation.</title>
        <authorList>
            <consortium name="The Broad Institute Genomics Platform"/>
            <consortium name="The Broad Institute Genome Sequencing Center for Infectious Disease"/>
            <person name="Wu L."/>
            <person name="Ma J."/>
        </authorList>
    </citation>
    <scope>NUCLEOTIDE SEQUENCE [LARGE SCALE GENOMIC DNA]</scope>
    <source>
        <strain evidence="7">NBRC 103191</strain>
    </source>
</reference>
<dbReference type="Proteomes" id="UP001156645">
    <property type="component" value="Unassembled WGS sequence"/>
</dbReference>
<reference evidence="3" key="4">
    <citation type="submission" date="2023-01" db="EMBL/GenBank/DDBJ databases">
        <title>Draft genome sequence of Psychrobacter pacificensis strain NBRC 103191.</title>
        <authorList>
            <person name="Sun Q."/>
            <person name="Mori K."/>
        </authorList>
    </citation>
    <scope>NUCLEOTIDE SEQUENCE</scope>
    <source>
        <strain evidence="3">NBRC 103191</strain>
    </source>
</reference>
<sequence>MSRIDLSGLPAPDILTPLDFEAELADLKAELIAKDPQLAAALTLESEPLTKILELFAYRLMSKTNHINQTAKSMLLAYTTGTTLDHLAAGVGVTRLLVKPGNPNAVPPIPDVMESDTALRRRVQLEPERASAGSKGAYLFWALSADGDVRDASVVTASPGRVTVYVQSHNDAIASDALREQVRLAVDTDERRPFTDSVRIAAGQPEDWSLQAELTLYPGPDKDVVIAAARAQLDKYIEQVRYLGYDVTLSGLYHALHQAGVQRVSLLQPTADISLPDGKYANCVDVTISAVEYRDV</sequence>
<name>A0A1G7AXK1_9GAMM</name>
<dbReference type="EMBL" id="FNAL01000038">
    <property type="protein sequence ID" value="SDE18686.1"/>
    <property type="molecule type" value="Genomic_DNA"/>
</dbReference>
<dbReference type="AlphaFoldDB" id="A0A1G7AXK1"/>
<feature type="domain" description="Baseplate J-like central" evidence="1">
    <location>
        <begin position="131"/>
        <end position="201"/>
    </location>
</feature>
<proteinExistence type="predicted"/>
<gene>
    <name evidence="3" type="primary">J_1</name>
    <name evidence="4" type="synonym">J_2</name>
    <name evidence="3" type="ORF">GCM10007915_00530</name>
    <name evidence="4" type="ORF">GCM10007915_11850</name>
    <name evidence="5" type="ORF">SAMN05660405_02614</name>
</gene>
<keyword evidence="7" id="KW-1185">Reference proteome</keyword>
<dbReference type="InterPro" id="IPR052726">
    <property type="entry name" value="Phage_Baseplate_Hub"/>
</dbReference>
<reference evidence="3" key="1">
    <citation type="journal article" date="2014" name="Int. J. Syst. Evol. Microbiol.">
        <title>Complete genome of a new Firmicutes species belonging to the dominant human colonic microbiota ('Ruminococcus bicirculans') reveals two chromosomes and a selective capacity to utilize plant glucans.</title>
        <authorList>
            <consortium name="NISC Comparative Sequencing Program"/>
            <person name="Wegmann U."/>
            <person name="Louis P."/>
            <person name="Goesmann A."/>
            <person name="Henrissat B."/>
            <person name="Duncan S.H."/>
            <person name="Flint H.J."/>
        </authorList>
    </citation>
    <scope>NUCLEOTIDE SEQUENCE</scope>
    <source>
        <strain evidence="3">NBRC 103191</strain>
    </source>
</reference>
<dbReference type="PANTHER" id="PTHR35862">
    <property type="entry name" value="FELS-2 PROPHAGE PROTEIN"/>
    <property type="match status" value="1"/>
</dbReference>
<dbReference type="PIRSF" id="PIRSF020481">
    <property type="entry name" value="BAP"/>
    <property type="match status" value="1"/>
</dbReference>